<dbReference type="InterPro" id="IPR036388">
    <property type="entry name" value="WH-like_DNA-bd_sf"/>
</dbReference>
<evidence type="ECO:0000256" key="3">
    <source>
        <dbReference type="ARBA" id="ARBA00023163"/>
    </source>
</evidence>
<dbReference type="SUPFAM" id="SSF48008">
    <property type="entry name" value="GntR ligand-binding domain-like"/>
    <property type="match status" value="1"/>
</dbReference>
<dbReference type="CDD" id="cd07377">
    <property type="entry name" value="WHTH_GntR"/>
    <property type="match status" value="1"/>
</dbReference>
<evidence type="ECO:0000313" key="7">
    <source>
        <dbReference type="Proteomes" id="UP000003635"/>
    </source>
</evidence>
<dbReference type="SUPFAM" id="SSF46785">
    <property type="entry name" value="Winged helix' DNA-binding domain"/>
    <property type="match status" value="1"/>
</dbReference>
<comment type="caution">
    <text evidence="6">The sequence shown here is derived from an EMBL/GenBank/DDBJ whole genome shotgun (WGS) entry which is preliminary data.</text>
</comment>
<dbReference type="OrthoDB" id="8638122at2"/>
<dbReference type="Pfam" id="PF00392">
    <property type="entry name" value="GntR"/>
    <property type="match status" value="1"/>
</dbReference>
<evidence type="ECO:0000259" key="5">
    <source>
        <dbReference type="PROSITE" id="PS50949"/>
    </source>
</evidence>
<dbReference type="GO" id="GO:0003700">
    <property type="term" value="F:DNA-binding transcription factor activity"/>
    <property type="evidence" value="ECO:0007669"/>
    <property type="project" value="InterPro"/>
</dbReference>
<keyword evidence="7" id="KW-1185">Reference proteome</keyword>
<dbReference type="AlphaFoldDB" id="Q2CJC4"/>
<reference evidence="6 7" key="1">
    <citation type="journal article" date="2010" name="J. Bacteriol.">
        <title>Genome sequences of Oceanicola granulosus HTCC2516(T) and Oceanicola batsensis HTCC2597(TDelta).</title>
        <authorList>
            <person name="Thrash J.C."/>
            <person name="Cho J.C."/>
            <person name="Vergin K.L."/>
            <person name="Giovannoni S.J."/>
        </authorList>
    </citation>
    <scope>NUCLEOTIDE SEQUENCE [LARGE SCALE GENOMIC DNA]</scope>
    <source>
        <strain evidence="7">ATCC BAA-861 / DSM 15982 / KCTC 12143 / HTCC2516</strain>
    </source>
</reference>
<dbReference type="HOGENOM" id="CLU_017584_5_1_5"/>
<dbReference type="GO" id="GO:0003677">
    <property type="term" value="F:DNA binding"/>
    <property type="evidence" value="ECO:0007669"/>
    <property type="project" value="UniProtKB-KW"/>
</dbReference>
<dbReference type="SMART" id="SM00345">
    <property type="entry name" value="HTH_GNTR"/>
    <property type="match status" value="1"/>
</dbReference>
<evidence type="ECO:0000313" key="6">
    <source>
        <dbReference type="EMBL" id="EAR52676.1"/>
    </source>
</evidence>
<evidence type="ECO:0000256" key="2">
    <source>
        <dbReference type="ARBA" id="ARBA00023125"/>
    </source>
</evidence>
<dbReference type="Gene3D" id="1.20.120.530">
    <property type="entry name" value="GntR ligand-binding domain-like"/>
    <property type="match status" value="1"/>
</dbReference>
<gene>
    <name evidence="6" type="ORF">OG2516_00579</name>
</gene>
<sequence length="245" mass="26952">MSNESGDLAILKTVSLTSALERELERLIIKGELSPGERLNEIQLANRFGTSRGPLREAMRSLEAKGFVNVIRNRGVFVRQLTLEEAREIYEVRGTLFGLAARLVCENMTPELMADLRAQVDAMQAAADANDFDAYYPLNLEFHATIMQRADNKTMEAEYLRLVSKLHLFRARSLVQGGGLPVSNTEHHRILAALEAGDADAAHLAGWHHVDAAKKRMMVAIATTEDSSGGETEGVPLKKTPDATP</sequence>
<dbReference type="PANTHER" id="PTHR43537">
    <property type="entry name" value="TRANSCRIPTIONAL REGULATOR, GNTR FAMILY"/>
    <property type="match status" value="1"/>
</dbReference>
<dbReference type="InterPro" id="IPR011711">
    <property type="entry name" value="GntR_C"/>
</dbReference>
<dbReference type="InterPro" id="IPR008920">
    <property type="entry name" value="TF_FadR/GntR_C"/>
</dbReference>
<dbReference type="eggNOG" id="COG1802">
    <property type="taxonomic scope" value="Bacteria"/>
</dbReference>
<proteinExistence type="predicted"/>
<organism evidence="6 7">
    <name type="scientific">Oceanicola granulosus (strain ATCC BAA-861 / DSM 15982 / KCTC 12143 / HTCC2516)</name>
    <dbReference type="NCBI Taxonomy" id="314256"/>
    <lineage>
        <taxon>Bacteria</taxon>
        <taxon>Pseudomonadati</taxon>
        <taxon>Pseudomonadota</taxon>
        <taxon>Alphaproteobacteria</taxon>
        <taxon>Rhodobacterales</taxon>
        <taxon>Roseobacteraceae</taxon>
        <taxon>Oceanicola</taxon>
    </lineage>
</organism>
<accession>Q2CJC4</accession>
<protein>
    <submittedName>
        <fullName evidence="6">Regulatory protein GntR, HTH:GntR, C-terminal</fullName>
    </submittedName>
</protein>
<feature type="region of interest" description="Disordered" evidence="4">
    <location>
        <begin position="224"/>
        <end position="245"/>
    </location>
</feature>
<dbReference type="EMBL" id="AAOT01000002">
    <property type="protein sequence ID" value="EAR52676.1"/>
    <property type="molecule type" value="Genomic_DNA"/>
</dbReference>
<dbReference type="InterPro" id="IPR000524">
    <property type="entry name" value="Tscrpt_reg_HTH_GntR"/>
</dbReference>
<name>Q2CJC4_OCEGH</name>
<feature type="domain" description="HTH gntR-type" evidence="5">
    <location>
        <begin position="14"/>
        <end position="81"/>
    </location>
</feature>
<dbReference type="Proteomes" id="UP000003635">
    <property type="component" value="Unassembled WGS sequence"/>
</dbReference>
<evidence type="ECO:0000256" key="1">
    <source>
        <dbReference type="ARBA" id="ARBA00023015"/>
    </source>
</evidence>
<keyword evidence="1" id="KW-0805">Transcription regulation</keyword>
<keyword evidence="3" id="KW-0804">Transcription</keyword>
<dbReference type="PANTHER" id="PTHR43537:SF5">
    <property type="entry name" value="UXU OPERON TRANSCRIPTIONAL REGULATOR"/>
    <property type="match status" value="1"/>
</dbReference>
<dbReference type="PROSITE" id="PS50949">
    <property type="entry name" value="HTH_GNTR"/>
    <property type="match status" value="1"/>
</dbReference>
<keyword evidence="2" id="KW-0238">DNA-binding</keyword>
<dbReference type="SMART" id="SM00895">
    <property type="entry name" value="FCD"/>
    <property type="match status" value="1"/>
</dbReference>
<dbReference type="STRING" id="314256.OG2516_00579"/>
<dbReference type="RefSeq" id="WP_007253648.1">
    <property type="nucleotide sequence ID" value="NZ_CH724107.1"/>
</dbReference>
<dbReference type="Pfam" id="PF07729">
    <property type="entry name" value="FCD"/>
    <property type="match status" value="1"/>
</dbReference>
<dbReference type="Gene3D" id="1.10.10.10">
    <property type="entry name" value="Winged helix-like DNA-binding domain superfamily/Winged helix DNA-binding domain"/>
    <property type="match status" value="1"/>
</dbReference>
<dbReference type="InterPro" id="IPR036390">
    <property type="entry name" value="WH_DNA-bd_sf"/>
</dbReference>
<evidence type="ECO:0000256" key="4">
    <source>
        <dbReference type="SAM" id="MobiDB-lite"/>
    </source>
</evidence>